<comment type="similarity">
    <text evidence="5">Belongs to the FMN-dependent alpha-hydroxy acid dehydrogenase family.</text>
</comment>
<evidence type="ECO:0000256" key="3">
    <source>
        <dbReference type="ARBA" id="ARBA00022643"/>
    </source>
</evidence>
<keyword evidence="2" id="KW-0285">Flavoprotein</keyword>
<comment type="cofactor">
    <cofactor evidence="1">
        <name>FMN</name>
        <dbReference type="ChEBI" id="CHEBI:58210"/>
    </cofactor>
</comment>
<evidence type="ECO:0000259" key="6">
    <source>
        <dbReference type="PROSITE" id="PS51349"/>
    </source>
</evidence>
<dbReference type="EMBL" id="JAAEDI010000042">
    <property type="protein sequence ID" value="MBR0653188.1"/>
    <property type="molecule type" value="Genomic_DNA"/>
</dbReference>
<keyword evidence="8" id="KW-1185">Reference proteome</keyword>
<reference evidence="8" key="1">
    <citation type="journal article" date="2021" name="Syst. Appl. Microbiol.">
        <title>Roseomonas hellenica sp. nov., isolated from roots of wild-growing Alkanna tinctoria.</title>
        <authorList>
            <person name="Rat A."/>
            <person name="Naranjo H.D."/>
            <person name="Lebbe L."/>
            <person name="Cnockaert M."/>
            <person name="Krigas N."/>
            <person name="Grigoriadou K."/>
            <person name="Maloupa E."/>
            <person name="Willems A."/>
        </authorList>
    </citation>
    <scope>NUCLEOTIDE SEQUENCE [LARGE SCALE GENOMIC DNA]</scope>
    <source>
        <strain evidence="8">LMG 31159</strain>
    </source>
</reference>
<dbReference type="InterPro" id="IPR037396">
    <property type="entry name" value="FMN_HAD"/>
</dbReference>
<sequence length="400" mass="42823">MGNGLSEALNLADVRDFARRRLPRGIFEFIDRGAEDDVASAENREAFRRIKLTTRGLTDVSKRSAATTLLGSPVSMPVAIAPTGAAGLVWVRGELELARAAAAAGVPFTLATRSMTSIEEIAEKAGGTNWFQLYVWADRSMSWALVDRAAAAGFQALFVTVDVPVTPNREYNKRNGFSLPFDPGPRAMLDLALHPRWLLGVMAKYLITTGMPRYENQPGETKLTITQGGRENLPSARNDNLTWDDIRELRRRWPRALVVKGILRREDALRAIECGADGVVVSNHGGRCLDAAVAPIDALPAIAEAVGGRATVLMDGGVRRGSDVVKALALGASGVLMGRPGLFGTALAGEAGARHVLDLLQRELLTVLAQIGCPTIPEIGPDIIHGLARAAALQVVRESS</sequence>
<dbReference type="Proteomes" id="UP000698752">
    <property type="component" value="Unassembled WGS sequence"/>
</dbReference>
<accession>A0ABS5EQ83</accession>
<keyword evidence="4" id="KW-0560">Oxidoreductase</keyword>
<comment type="caution">
    <text evidence="7">The sequence shown here is derived from an EMBL/GenBank/DDBJ whole genome shotgun (WGS) entry which is preliminary data.</text>
</comment>
<organism evidence="7 8">
    <name type="scientific">Neoroseomonas terrae</name>
    <dbReference type="NCBI Taxonomy" id="424799"/>
    <lineage>
        <taxon>Bacteria</taxon>
        <taxon>Pseudomonadati</taxon>
        <taxon>Pseudomonadota</taxon>
        <taxon>Alphaproteobacteria</taxon>
        <taxon>Acetobacterales</taxon>
        <taxon>Acetobacteraceae</taxon>
        <taxon>Neoroseomonas</taxon>
    </lineage>
</organism>
<proteinExistence type="inferred from homology"/>
<dbReference type="Gene3D" id="3.20.20.70">
    <property type="entry name" value="Aldolase class I"/>
    <property type="match status" value="1"/>
</dbReference>
<dbReference type="PROSITE" id="PS51349">
    <property type="entry name" value="FMN_HYDROXY_ACID_DH_2"/>
    <property type="match status" value="1"/>
</dbReference>
<dbReference type="PANTHER" id="PTHR10578:SF107">
    <property type="entry name" value="2-HYDROXYACID OXIDASE 1"/>
    <property type="match status" value="1"/>
</dbReference>
<evidence type="ECO:0000256" key="4">
    <source>
        <dbReference type="ARBA" id="ARBA00023002"/>
    </source>
</evidence>
<evidence type="ECO:0000256" key="1">
    <source>
        <dbReference type="ARBA" id="ARBA00001917"/>
    </source>
</evidence>
<protein>
    <submittedName>
        <fullName evidence="7">Alpha-hydroxy-acid oxidizing protein</fullName>
    </submittedName>
</protein>
<dbReference type="CDD" id="cd02809">
    <property type="entry name" value="alpha_hydroxyacid_oxid_FMN"/>
    <property type="match status" value="1"/>
</dbReference>
<evidence type="ECO:0000313" key="7">
    <source>
        <dbReference type="EMBL" id="MBR0653188.1"/>
    </source>
</evidence>
<dbReference type="InterPro" id="IPR012133">
    <property type="entry name" value="Alpha-hydoxy_acid_DH_FMN"/>
</dbReference>
<keyword evidence="3" id="KW-0288">FMN</keyword>
<name>A0ABS5EQ83_9PROT</name>
<dbReference type="PIRSF" id="PIRSF000138">
    <property type="entry name" value="Al-hdrx_acd_dh"/>
    <property type="match status" value="1"/>
</dbReference>
<dbReference type="InterPro" id="IPR013785">
    <property type="entry name" value="Aldolase_TIM"/>
</dbReference>
<evidence type="ECO:0000313" key="8">
    <source>
        <dbReference type="Proteomes" id="UP000698752"/>
    </source>
</evidence>
<dbReference type="PANTHER" id="PTHR10578">
    <property type="entry name" value="S -2-HYDROXY-ACID OXIDASE-RELATED"/>
    <property type="match status" value="1"/>
</dbReference>
<dbReference type="InterPro" id="IPR000262">
    <property type="entry name" value="FMN-dep_DH"/>
</dbReference>
<feature type="domain" description="FMN hydroxy acid dehydrogenase" evidence="6">
    <location>
        <begin position="3"/>
        <end position="389"/>
    </location>
</feature>
<evidence type="ECO:0000256" key="2">
    <source>
        <dbReference type="ARBA" id="ARBA00022630"/>
    </source>
</evidence>
<dbReference type="SUPFAM" id="SSF51395">
    <property type="entry name" value="FMN-linked oxidoreductases"/>
    <property type="match status" value="1"/>
</dbReference>
<evidence type="ECO:0000256" key="5">
    <source>
        <dbReference type="ARBA" id="ARBA00024042"/>
    </source>
</evidence>
<dbReference type="Pfam" id="PF01070">
    <property type="entry name" value="FMN_dh"/>
    <property type="match status" value="1"/>
</dbReference>
<gene>
    <name evidence="7" type="ORF">GXW78_26265</name>
</gene>